<feature type="transmembrane region" description="Helical" evidence="1">
    <location>
        <begin position="131"/>
        <end position="154"/>
    </location>
</feature>
<reference evidence="3 4" key="1">
    <citation type="journal article" date="2015" name="Nature">
        <title>rRNA introns, odd ribosomes, and small enigmatic genomes across a large radiation of phyla.</title>
        <authorList>
            <person name="Brown C.T."/>
            <person name="Hug L.A."/>
            <person name="Thomas B.C."/>
            <person name="Sharon I."/>
            <person name="Castelle C.J."/>
            <person name="Singh A."/>
            <person name="Wilkins M.J."/>
            <person name="Williams K.H."/>
            <person name="Banfield J.F."/>
        </authorList>
    </citation>
    <scope>NUCLEOTIDE SEQUENCE [LARGE SCALE GENOMIC DNA]</scope>
</reference>
<evidence type="ECO:0000256" key="1">
    <source>
        <dbReference type="SAM" id="Phobius"/>
    </source>
</evidence>
<keyword evidence="1" id="KW-0812">Transmembrane</keyword>
<evidence type="ECO:0000313" key="3">
    <source>
        <dbReference type="EMBL" id="KKR14926.1"/>
    </source>
</evidence>
<dbReference type="InterPro" id="IPR036681">
    <property type="entry name" value="PgpA-like_sf"/>
</dbReference>
<organism evidence="3 4">
    <name type="scientific">Candidatus Falkowbacteria bacterium GW2011_GWA2_39_24</name>
    <dbReference type="NCBI Taxonomy" id="1618634"/>
    <lineage>
        <taxon>Bacteria</taxon>
        <taxon>Candidatus Falkowiibacteriota</taxon>
    </lineage>
</organism>
<dbReference type="Proteomes" id="UP000034048">
    <property type="component" value="Unassembled WGS sequence"/>
</dbReference>
<feature type="transmembrane region" description="Helical" evidence="1">
    <location>
        <begin position="45"/>
        <end position="63"/>
    </location>
</feature>
<comment type="caution">
    <text evidence="3">The sequence shown here is derived from an EMBL/GenBank/DDBJ whole genome shotgun (WGS) entry which is preliminary data.</text>
</comment>
<sequence>MRRWFLSLYGLGFCPMAPGTVASLVTAILWWLVFNYWSATPRLQLVVVLLIGVIIYWLSILALKKEFPNGDYDQPWVVIDEFLGLLIACLPLLFWPGRWIYLVMALVLFRFFDIMKPLGIKQIDQQAQVSAVILDDVLAGIYTAIVLMIILWAVF</sequence>
<dbReference type="PANTHER" id="PTHR36305:SF1">
    <property type="entry name" value="PHOSPHATIDYLGLYCEROPHOSPHATASE A"/>
    <property type="match status" value="1"/>
</dbReference>
<feature type="transmembrane region" description="Helical" evidence="1">
    <location>
        <begin position="7"/>
        <end position="33"/>
    </location>
</feature>
<dbReference type="GO" id="GO:0006629">
    <property type="term" value="P:lipid metabolic process"/>
    <property type="evidence" value="ECO:0007669"/>
    <property type="project" value="InterPro"/>
</dbReference>
<protein>
    <submittedName>
        <fullName evidence="3">Phosphatidylglycerophosphatase A</fullName>
    </submittedName>
</protein>
<proteinExistence type="predicted"/>
<keyword evidence="1" id="KW-0472">Membrane</keyword>
<feature type="domain" description="YutG/PgpA" evidence="2">
    <location>
        <begin position="5"/>
        <end position="150"/>
    </location>
</feature>
<feature type="transmembrane region" description="Helical" evidence="1">
    <location>
        <begin position="99"/>
        <end position="119"/>
    </location>
</feature>
<keyword evidence="1" id="KW-1133">Transmembrane helix</keyword>
<dbReference type="AlphaFoldDB" id="A0A0G0NQ59"/>
<gene>
    <name evidence="3" type="ORF">UT42_C0014G0011</name>
</gene>
<dbReference type="SUPFAM" id="SSF101307">
    <property type="entry name" value="YutG-like"/>
    <property type="match status" value="1"/>
</dbReference>
<dbReference type="Pfam" id="PF04608">
    <property type="entry name" value="PgpA"/>
    <property type="match status" value="1"/>
</dbReference>
<dbReference type="PIRSF" id="PIRSF006162">
    <property type="entry name" value="PgpA"/>
    <property type="match status" value="1"/>
</dbReference>
<dbReference type="InterPro" id="IPR007686">
    <property type="entry name" value="YutG/PgpA"/>
</dbReference>
<dbReference type="CDD" id="cd06971">
    <property type="entry name" value="PgpA"/>
    <property type="match status" value="1"/>
</dbReference>
<dbReference type="EMBL" id="LBWS01000014">
    <property type="protein sequence ID" value="KKR14926.1"/>
    <property type="molecule type" value="Genomic_DNA"/>
</dbReference>
<dbReference type="InterPro" id="IPR026037">
    <property type="entry name" value="PgpA"/>
</dbReference>
<dbReference type="PANTHER" id="PTHR36305">
    <property type="entry name" value="PHOSPHATIDYLGLYCEROPHOSPHATASE A"/>
    <property type="match status" value="1"/>
</dbReference>
<accession>A0A0G0NQ59</accession>
<name>A0A0G0NQ59_9BACT</name>
<evidence type="ECO:0000313" key="4">
    <source>
        <dbReference type="Proteomes" id="UP000034048"/>
    </source>
</evidence>
<evidence type="ECO:0000259" key="2">
    <source>
        <dbReference type="Pfam" id="PF04608"/>
    </source>
</evidence>
<dbReference type="GO" id="GO:0008962">
    <property type="term" value="F:phosphatidylglycerophosphatase activity"/>
    <property type="evidence" value="ECO:0007669"/>
    <property type="project" value="InterPro"/>
</dbReference>